<proteinExistence type="predicted"/>
<protein>
    <submittedName>
        <fullName evidence="4">Reverse transcriptase domain-containing protein</fullName>
    </submittedName>
</protein>
<reference evidence="4" key="1">
    <citation type="journal article" date="2019" name="Sci. Rep.">
        <title>Draft genome of Tanacetum cinerariifolium, the natural source of mosquito coil.</title>
        <authorList>
            <person name="Yamashiro T."/>
            <person name="Shiraishi A."/>
            <person name="Satake H."/>
            <person name="Nakayama K."/>
        </authorList>
    </citation>
    <scope>NUCLEOTIDE SEQUENCE</scope>
</reference>
<dbReference type="InterPro" id="IPR036397">
    <property type="entry name" value="RNaseH_sf"/>
</dbReference>
<comment type="caution">
    <text evidence="4">The sequence shown here is derived from an EMBL/GenBank/DDBJ whole genome shotgun (WGS) entry which is preliminary data.</text>
</comment>
<feature type="region of interest" description="Disordered" evidence="1">
    <location>
        <begin position="36"/>
        <end position="56"/>
    </location>
</feature>
<feature type="domain" description="GAG-pre-integrase" evidence="3">
    <location>
        <begin position="169"/>
        <end position="213"/>
    </location>
</feature>
<keyword evidence="4" id="KW-0808">Transferase</keyword>
<dbReference type="InterPro" id="IPR012337">
    <property type="entry name" value="RNaseH-like_sf"/>
</dbReference>
<keyword evidence="4" id="KW-0548">Nucleotidyltransferase</keyword>
<accession>A0A6L2L0Z7</accession>
<dbReference type="GO" id="GO:0003964">
    <property type="term" value="F:RNA-directed DNA polymerase activity"/>
    <property type="evidence" value="ECO:0007669"/>
    <property type="project" value="UniProtKB-KW"/>
</dbReference>
<dbReference type="Gene3D" id="3.30.70.270">
    <property type="match status" value="1"/>
</dbReference>
<evidence type="ECO:0000313" key="4">
    <source>
        <dbReference type="EMBL" id="GEU55553.1"/>
    </source>
</evidence>
<dbReference type="GO" id="GO:0003676">
    <property type="term" value="F:nucleic acid binding"/>
    <property type="evidence" value="ECO:0007669"/>
    <property type="project" value="InterPro"/>
</dbReference>
<dbReference type="PANTHER" id="PTHR48475">
    <property type="entry name" value="RIBONUCLEASE H"/>
    <property type="match status" value="1"/>
</dbReference>
<dbReference type="InterPro" id="IPR002156">
    <property type="entry name" value="RNaseH_domain"/>
</dbReference>
<dbReference type="Gene3D" id="3.10.10.10">
    <property type="entry name" value="HIV Type 1 Reverse Transcriptase, subunit A, domain 1"/>
    <property type="match status" value="2"/>
</dbReference>
<gene>
    <name evidence="4" type="ORF">Tci_027531</name>
</gene>
<dbReference type="InterPro" id="IPR043502">
    <property type="entry name" value="DNA/RNA_pol_sf"/>
</dbReference>
<dbReference type="InterPro" id="IPR025724">
    <property type="entry name" value="GAG-pre-integrase_dom"/>
</dbReference>
<dbReference type="Gene3D" id="3.30.420.10">
    <property type="entry name" value="Ribonuclease H-like superfamily/Ribonuclease H"/>
    <property type="match status" value="2"/>
</dbReference>
<evidence type="ECO:0000259" key="2">
    <source>
        <dbReference type="Pfam" id="PF13456"/>
    </source>
</evidence>
<evidence type="ECO:0000256" key="1">
    <source>
        <dbReference type="SAM" id="MobiDB-lite"/>
    </source>
</evidence>
<dbReference type="SUPFAM" id="SSF53098">
    <property type="entry name" value="Ribonuclease H-like"/>
    <property type="match status" value="1"/>
</dbReference>
<dbReference type="PANTHER" id="PTHR48475:SF2">
    <property type="entry name" value="RIBONUCLEASE H"/>
    <property type="match status" value="1"/>
</dbReference>
<feature type="domain" description="RNase H type-1" evidence="2">
    <location>
        <begin position="833"/>
        <end position="896"/>
    </location>
</feature>
<evidence type="ECO:0000259" key="3">
    <source>
        <dbReference type="Pfam" id="PF13976"/>
    </source>
</evidence>
<name>A0A6L2L0Z7_TANCI</name>
<dbReference type="InterPro" id="IPR043128">
    <property type="entry name" value="Rev_trsase/Diguanyl_cyclase"/>
</dbReference>
<organism evidence="4">
    <name type="scientific">Tanacetum cinerariifolium</name>
    <name type="common">Dalmatian daisy</name>
    <name type="synonym">Chrysanthemum cinerariifolium</name>
    <dbReference type="NCBI Taxonomy" id="118510"/>
    <lineage>
        <taxon>Eukaryota</taxon>
        <taxon>Viridiplantae</taxon>
        <taxon>Streptophyta</taxon>
        <taxon>Embryophyta</taxon>
        <taxon>Tracheophyta</taxon>
        <taxon>Spermatophyta</taxon>
        <taxon>Magnoliopsida</taxon>
        <taxon>eudicotyledons</taxon>
        <taxon>Gunneridae</taxon>
        <taxon>Pentapetalae</taxon>
        <taxon>asterids</taxon>
        <taxon>campanulids</taxon>
        <taxon>Asterales</taxon>
        <taxon>Asteraceae</taxon>
        <taxon>Asteroideae</taxon>
        <taxon>Anthemideae</taxon>
        <taxon>Anthemidinae</taxon>
        <taxon>Tanacetum</taxon>
    </lineage>
</organism>
<dbReference type="Pfam" id="PF13456">
    <property type="entry name" value="RVT_3"/>
    <property type="match status" value="1"/>
</dbReference>
<dbReference type="GO" id="GO:0004523">
    <property type="term" value="F:RNA-DNA hybrid ribonuclease activity"/>
    <property type="evidence" value="ECO:0007669"/>
    <property type="project" value="InterPro"/>
</dbReference>
<dbReference type="EMBL" id="BKCJ010003515">
    <property type="protein sequence ID" value="GEU55553.1"/>
    <property type="molecule type" value="Genomic_DNA"/>
</dbReference>
<keyword evidence="4" id="KW-0695">RNA-directed DNA polymerase</keyword>
<sequence length="1091" mass="123034">MTGLDVIATSIRNSPTKTSTIEELLAKLLGILGLENSTSDNSNPPSKVTNSSTVHPTAFYTSPNTGGSLYYPNVHPTIMQQHMSSVSTLGHPRGFGYHVTQHKTTLLCSRSNLGLLLPLSGRWDPRSPRDKRPHFRMLLLSGRFIIPPQHGGSLPVTAPSPIPHAFLVSQHTWHQRLGNPGGEVMRRLVSSNFISCNKEKPLVLCHACQLGKHVMLPFVSSDTMISSCFEIIHSDVWTSPISSLLGFKYYVLFLDHYSQAHIVNCNPSRTPIDTESKLGSDGDPISDPTLYQSIAGSLQYLTFNRPDISYVVQQVCLHMRDPQEPHFSALKWILCAEAEYRVVAETCWFLNLLHELHTHLSSATLVYCDNKIYDKDPTEIHGIKQKPYEGIQAFMDCFKVKSAHIKGVPLVLRISAFMHGHSHPKIAKKLNDKISKIVNEMWESVRAFIRGETSADIIKVIRSPRWEKSAGERLVPTSSKSSDLLDGKRLLEILAIDNVNFPAPPLMVGTPEKRNMNKFCDYHQDRGKAAKRERAQPKEKKRLSAWLQGQKVYVDGGSYSKIMYEHCFRNLSYRTRSRLRESHNPLVGFSREVNYPLGVIDLEVTIGKCGRNQTVIMEFAVVKSLSSYNALLDMTGIPRAITEHSLDTYPHNEPKVQKKRSLAPDKRKVVTDKVNEWLKVGIVRRVRYPSWVVNPVLVKKDEEKMAFHTKEGVFCYTEMPFGLKNARETYQRLVDSAFKERIGTEATEAAFFEIKKLVSKLPTLTTPKKGKTLMMYLAASNEAVSAVLLTKRDGRQMLIHYVITDSPIGQVLNNSGVSGRSTGWATDSHRDAVKDIHAFMDSKLVASQVEGSYEAKGERMIKHQEKVLQLAGAFNGFRITHILRAENRKADALSKLAAVQFDHLSKEVLVEVLNERSVEAQEAKPLANITEVGRKLKIQLISTLDYHPHGNGAMKRANRSLLRGIKTRLKKGGSAWAGEVPNVLWAHQTMKKTINGETPFSLTYGTKVVIPVEIGMPTHRTSNLNEKTNDQELRLNLDLLEERREIVAIMEARYKQQVEKYYNKKVRHVQFKVGEFVLRKMKHQGMLTHAS</sequence>
<dbReference type="SUPFAM" id="SSF56672">
    <property type="entry name" value="DNA/RNA polymerases"/>
    <property type="match status" value="1"/>
</dbReference>
<dbReference type="AlphaFoldDB" id="A0A6L2L0Z7"/>
<dbReference type="Pfam" id="PF13976">
    <property type="entry name" value="gag_pre-integrs"/>
    <property type="match status" value="1"/>
</dbReference>